<keyword evidence="4 7" id="KW-0472">Membrane</keyword>
<gene>
    <name evidence="7" type="primary">mltG</name>
    <name evidence="8" type="ORF">HNQ45_001427</name>
</gene>
<keyword evidence="9" id="KW-1185">Reference proteome</keyword>
<dbReference type="InterPro" id="IPR003770">
    <property type="entry name" value="MLTG-like"/>
</dbReference>
<dbReference type="PANTHER" id="PTHR30518">
    <property type="entry name" value="ENDOLYTIC MUREIN TRANSGLYCOSYLASE"/>
    <property type="match status" value="1"/>
</dbReference>
<dbReference type="HAMAP" id="MF_02065">
    <property type="entry name" value="MltG"/>
    <property type="match status" value="1"/>
</dbReference>
<dbReference type="GO" id="GO:0008932">
    <property type="term" value="F:lytic endotransglycosylase activity"/>
    <property type="evidence" value="ECO:0007669"/>
    <property type="project" value="UniProtKB-UniRule"/>
</dbReference>
<dbReference type="GO" id="GO:0071555">
    <property type="term" value="P:cell wall organization"/>
    <property type="evidence" value="ECO:0007669"/>
    <property type="project" value="UniProtKB-KW"/>
</dbReference>
<feature type="site" description="Important for catalytic activity" evidence="7">
    <location>
        <position position="257"/>
    </location>
</feature>
<reference evidence="8 9" key="1">
    <citation type="submission" date="2020-08" db="EMBL/GenBank/DDBJ databases">
        <title>Genomic Encyclopedia of Type Strains, Phase IV (KMG-IV): sequencing the most valuable type-strain genomes for metagenomic binning, comparative biology and taxonomic classification.</title>
        <authorList>
            <person name="Goeker M."/>
        </authorList>
    </citation>
    <scope>NUCLEOTIDE SEQUENCE [LARGE SCALE GENOMIC DNA]</scope>
    <source>
        <strain evidence="8 9">DSM 19163</strain>
    </source>
</reference>
<dbReference type="Pfam" id="PF02618">
    <property type="entry name" value="YceG"/>
    <property type="match status" value="1"/>
</dbReference>
<keyword evidence="5 7" id="KW-0456">Lyase</keyword>
<evidence type="ECO:0000313" key="8">
    <source>
        <dbReference type="EMBL" id="MBB5176539.1"/>
    </source>
</evidence>
<dbReference type="RefSeq" id="WP_183675216.1">
    <property type="nucleotide sequence ID" value="NZ_CBCRYX010000010.1"/>
</dbReference>
<evidence type="ECO:0000256" key="1">
    <source>
        <dbReference type="ARBA" id="ARBA00022475"/>
    </source>
</evidence>
<comment type="similarity">
    <text evidence="7">Belongs to the transglycosylase MltG family.</text>
</comment>
<comment type="subcellular location">
    <subcellularLocation>
        <location evidence="7">Cell membrane</location>
        <topology evidence="7">Single-pass membrane protein</topology>
    </subcellularLocation>
</comment>
<evidence type="ECO:0000256" key="7">
    <source>
        <dbReference type="HAMAP-Rule" id="MF_02065"/>
    </source>
</evidence>
<keyword evidence="2 7" id="KW-0812">Transmembrane</keyword>
<proteinExistence type="inferred from homology"/>
<sequence length="374" mass="42601">MPNNDDLKFSKNVSSYISVFIVLIIVLLIIIGTLFSVFYIKQGMKPLDEDSSKVVQVEVPTGASSSDVSQLLEDEGIIKNSTLFQLYLRLNSISEYQAGQFELSPSMDYETISKTLETGVLYEEVFYKLTVPEGYTVDEIGDLLEEVLPVNKDDFIELVQDEEYLKELQEDYPDMLSDEIFADDIKYPLEGYLYPATYDITKEQPDLNEIVRQMLDATRANSFSLYNSGDYTATIEDEEKEFSFHEFLTFASLVEKEATSLADRAKITSVFLNRLAENPSMPLQTDPTVLYAKGIHKDVVLYEDLEVEDPFNTYIHKGLTPGPIASPGPESVQSILNPANTDYFYFLADKDGKNHFAETYEEHQKNREKYIESD</sequence>
<evidence type="ECO:0000256" key="3">
    <source>
        <dbReference type="ARBA" id="ARBA00022989"/>
    </source>
</evidence>
<dbReference type="Proteomes" id="UP000579136">
    <property type="component" value="Unassembled WGS sequence"/>
</dbReference>
<dbReference type="EC" id="4.2.2.29" evidence="7"/>
<evidence type="ECO:0000313" key="9">
    <source>
        <dbReference type="Proteomes" id="UP000579136"/>
    </source>
</evidence>
<comment type="caution">
    <text evidence="8">The sequence shown here is derived from an EMBL/GenBank/DDBJ whole genome shotgun (WGS) entry which is preliminary data.</text>
</comment>
<dbReference type="GO" id="GO:0005886">
    <property type="term" value="C:plasma membrane"/>
    <property type="evidence" value="ECO:0007669"/>
    <property type="project" value="UniProtKB-SubCell"/>
</dbReference>
<dbReference type="GO" id="GO:0009252">
    <property type="term" value="P:peptidoglycan biosynthetic process"/>
    <property type="evidence" value="ECO:0007669"/>
    <property type="project" value="UniProtKB-UniRule"/>
</dbReference>
<comment type="function">
    <text evidence="7">Functions as a peptidoglycan terminase that cleaves nascent peptidoglycan strands endolytically to terminate their elongation.</text>
</comment>
<feature type="transmembrane region" description="Helical" evidence="7">
    <location>
        <begin position="16"/>
        <end position="40"/>
    </location>
</feature>
<dbReference type="AlphaFoldDB" id="A0A9Q2CZS8"/>
<dbReference type="NCBIfam" id="TIGR00247">
    <property type="entry name" value="endolytic transglycosylase MltG"/>
    <property type="match status" value="1"/>
</dbReference>
<dbReference type="PANTHER" id="PTHR30518:SF2">
    <property type="entry name" value="ENDOLYTIC MUREIN TRANSGLYCOSYLASE"/>
    <property type="match status" value="1"/>
</dbReference>
<dbReference type="Gene3D" id="3.30.1490.480">
    <property type="entry name" value="Endolytic murein transglycosylase"/>
    <property type="match status" value="1"/>
</dbReference>
<comment type="catalytic activity">
    <reaction evidence="7">
        <text>a peptidoglycan chain = a peptidoglycan chain with N-acetyl-1,6-anhydromuramyl-[peptide] at the reducing end + a peptidoglycan chain with N-acetylglucosamine at the non-reducing end.</text>
        <dbReference type="EC" id="4.2.2.29"/>
    </reaction>
</comment>
<keyword evidence="1 7" id="KW-1003">Cell membrane</keyword>
<evidence type="ECO:0000256" key="4">
    <source>
        <dbReference type="ARBA" id="ARBA00023136"/>
    </source>
</evidence>
<dbReference type="CDD" id="cd08010">
    <property type="entry name" value="MltG_like"/>
    <property type="match status" value="1"/>
</dbReference>
<protein>
    <recommendedName>
        <fullName evidence="7">Endolytic murein transglycosylase</fullName>
        <ecNumber evidence="7">4.2.2.29</ecNumber>
    </recommendedName>
    <alternativeName>
        <fullName evidence="7">Peptidoglycan lytic transglycosylase</fullName>
    </alternativeName>
    <alternativeName>
        <fullName evidence="7">Peptidoglycan polymerization terminase</fullName>
    </alternativeName>
</protein>
<evidence type="ECO:0000256" key="6">
    <source>
        <dbReference type="ARBA" id="ARBA00023316"/>
    </source>
</evidence>
<name>A0A9Q2CZS8_9STAP</name>
<keyword evidence="3 7" id="KW-1133">Transmembrane helix</keyword>
<dbReference type="Gene3D" id="3.30.160.60">
    <property type="entry name" value="Classic Zinc Finger"/>
    <property type="match status" value="1"/>
</dbReference>
<organism evidence="8 9">
    <name type="scientific">Nosocomiicoccus ampullae</name>
    <dbReference type="NCBI Taxonomy" id="489910"/>
    <lineage>
        <taxon>Bacteria</taxon>
        <taxon>Bacillati</taxon>
        <taxon>Bacillota</taxon>
        <taxon>Bacilli</taxon>
        <taxon>Bacillales</taxon>
        <taxon>Staphylococcaceae</taxon>
        <taxon>Nosocomiicoccus</taxon>
    </lineage>
</organism>
<keyword evidence="6 7" id="KW-0961">Cell wall biogenesis/degradation</keyword>
<accession>A0A9Q2CZS8</accession>
<evidence type="ECO:0000256" key="5">
    <source>
        <dbReference type="ARBA" id="ARBA00023239"/>
    </source>
</evidence>
<evidence type="ECO:0000256" key="2">
    <source>
        <dbReference type="ARBA" id="ARBA00022692"/>
    </source>
</evidence>
<dbReference type="EMBL" id="JACHHF010000009">
    <property type="protein sequence ID" value="MBB5176539.1"/>
    <property type="molecule type" value="Genomic_DNA"/>
</dbReference>